<keyword evidence="2" id="KW-0489">Methyltransferase</keyword>
<keyword evidence="2" id="KW-0808">Transferase</keyword>
<evidence type="ECO:0000313" key="2">
    <source>
        <dbReference type="EMBL" id="QIV82090.1"/>
    </source>
</evidence>
<gene>
    <name evidence="2" type="ORF">EXE63_15315</name>
</gene>
<keyword evidence="3" id="KW-1185">Reference proteome</keyword>
<dbReference type="Pfam" id="PF13847">
    <property type="entry name" value="Methyltransf_31"/>
    <property type="match status" value="1"/>
</dbReference>
<dbReference type="AlphaFoldDB" id="A0A6H0S4K9"/>
<dbReference type="GO" id="GO:0032259">
    <property type="term" value="P:methylation"/>
    <property type="evidence" value="ECO:0007669"/>
    <property type="project" value="UniProtKB-KW"/>
</dbReference>
<evidence type="ECO:0000313" key="3">
    <source>
        <dbReference type="Proteomes" id="UP000501849"/>
    </source>
</evidence>
<dbReference type="PANTHER" id="PTHR43861">
    <property type="entry name" value="TRANS-ACONITATE 2-METHYLTRANSFERASE-RELATED"/>
    <property type="match status" value="1"/>
</dbReference>
<dbReference type="SUPFAM" id="SSF53335">
    <property type="entry name" value="S-adenosyl-L-methionine-dependent methyltransferases"/>
    <property type="match status" value="1"/>
</dbReference>
<evidence type="ECO:0000259" key="1">
    <source>
        <dbReference type="Pfam" id="PF13847"/>
    </source>
</evidence>
<organism evidence="2 3">
    <name type="scientific">Mycolicibacterium frederiksbergense</name>
    <dbReference type="NCBI Taxonomy" id="117567"/>
    <lineage>
        <taxon>Bacteria</taxon>
        <taxon>Bacillati</taxon>
        <taxon>Actinomycetota</taxon>
        <taxon>Actinomycetes</taxon>
        <taxon>Mycobacteriales</taxon>
        <taxon>Mycobacteriaceae</taxon>
        <taxon>Mycolicibacterium</taxon>
    </lineage>
</organism>
<proteinExistence type="predicted"/>
<dbReference type="Proteomes" id="UP000501849">
    <property type="component" value="Chromosome"/>
</dbReference>
<dbReference type="RefSeq" id="WP_168142618.1">
    <property type="nucleotide sequence ID" value="NZ_CP038799.1"/>
</dbReference>
<dbReference type="InterPro" id="IPR029063">
    <property type="entry name" value="SAM-dependent_MTases_sf"/>
</dbReference>
<reference evidence="2 3" key="1">
    <citation type="submission" date="2019-04" db="EMBL/GenBank/DDBJ databases">
        <title>Draft, Whole-Genome Sequence of the Anthracene-degrading Mycobacterium frederiksbergense LB501T, Isolated from a Polycyclic Aromatic Hydrocarbon (PAH)-Contaminated Soil.</title>
        <authorList>
            <person name="Augelletti F."/>
        </authorList>
    </citation>
    <scope>NUCLEOTIDE SEQUENCE [LARGE SCALE GENOMIC DNA]</scope>
    <source>
        <strain evidence="2 3">LB 501T</strain>
    </source>
</reference>
<feature type="domain" description="Methyltransferase" evidence="1">
    <location>
        <begin position="39"/>
        <end position="147"/>
    </location>
</feature>
<sequence>MHRTPQQAARSHDYLRRLAHSGVGKGFKSVATAELELEPGHVVADLGCGPGTDLVTYAEAVGPTGTVIGIDHDDDLVRHARAHTAHLSNVTVETADIHDLPVESGSVDRVHIDRVLQHVSSPATVIGEAARTLRTGGKIVCVEPDWATVVIDHPDTAAAAAYTRFNVERTVPHATVGRALPRLLCDAGLTLDAITPATAVFTDATEADEVLTIRSVTERAVAAGYLTSEQGRSWLQHLAAKPFFAAITLFVVTGHRTPPKQLA</sequence>
<name>A0A6H0S4K9_9MYCO</name>
<protein>
    <submittedName>
        <fullName evidence="2">Methyltransferase domain-containing protein</fullName>
    </submittedName>
</protein>
<dbReference type="InterPro" id="IPR025714">
    <property type="entry name" value="Methyltranfer_dom"/>
</dbReference>
<dbReference type="KEGG" id="mfre:EXE63_15315"/>
<dbReference type="CDD" id="cd02440">
    <property type="entry name" value="AdoMet_MTases"/>
    <property type="match status" value="1"/>
</dbReference>
<dbReference type="Gene3D" id="3.40.50.150">
    <property type="entry name" value="Vaccinia Virus protein VP39"/>
    <property type="match status" value="1"/>
</dbReference>
<accession>A0A6H0S4K9</accession>
<dbReference type="EMBL" id="CP038799">
    <property type="protein sequence ID" value="QIV82090.1"/>
    <property type="molecule type" value="Genomic_DNA"/>
</dbReference>
<dbReference type="GO" id="GO:0008168">
    <property type="term" value="F:methyltransferase activity"/>
    <property type="evidence" value="ECO:0007669"/>
    <property type="project" value="UniProtKB-KW"/>
</dbReference>